<gene>
    <name evidence="3" type="ORF">Tci_006291</name>
</gene>
<dbReference type="SUPFAM" id="SSF57756">
    <property type="entry name" value="Retrovirus zinc finger-like domains"/>
    <property type="match status" value="2"/>
</dbReference>
<organism evidence="3">
    <name type="scientific">Tanacetum cinerariifolium</name>
    <name type="common">Dalmatian daisy</name>
    <name type="synonym">Chrysanthemum cinerariifolium</name>
    <dbReference type="NCBI Taxonomy" id="118510"/>
    <lineage>
        <taxon>Eukaryota</taxon>
        <taxon>Viridiplantae</taxon>
        <taxon>Streptophyta</taxon>
        <taxon>Embryophyta</taxon>
        <taxon>Tracheophyta</taxon>
        <taxon>Spermatophyta</taxon>
        <taxon>Magnoliopsida</taxon>
        <taxon>eudicotyledons</taxon>
        <taxon>Gunneridae</taxon>
        <taxon>Pentapetalae</taxon>
        <taxon>asterids</taxon>
        <taxon>campanulids</taxon>
        <taxon>Asterales</taxon>
        <taxon>Asteraceae</taxon>
        <taxon>Asteroideae</taxon>
        <taxon>Anthemideae</taxon>
        <taxon>Anthemidinae</taxon>
        <taxon>Tanacetum</taxon>
    </lineage>
</organism>
<dbReference type="InterPro" id="IPR036875">
    <property type="entry name" value="Znf_CCHC_sf"/>
</dbReference>
<dbReference type="PROSITE" id="PS50158">
    <property type="entry name" value="ZF_CCHC"/>
    <property type="match status" value="2"/>
</dbReference>
<feature type="domain" description="CCHC-type" evidence="2">
    <location>
        <begin position="218"/>
        <end position="231"/>
    </location>
</feature>
<comment type="caution">
    <text evidence="3">The sequence shown here is derived from an EMBL/GenBank/DDBJ whole genome shotgun (WGS) entry which is preliminary data.</text>
</comment>
<sequence length="345" mass="38381">MLQIIKPYLGKCFAMKDLREAAFILGIKIYRDRSKRLIGLSQSAYMDKIYDRFRMDISKRGNILMQERFDLNKTQRASTHEEVKHMQNVLYASTVGSIMLEMQVGLASVDNPSCCSLSYPKQVSNVITKDGKNIFEAIKQSGVIYTVERYGIGEAAKTYNVDKPQVNEFVLKAKQDHQDMIKRPQDAIASLQKCIQEEEKEPKSSGISSNSEGGDVLCYICGKNGHKAKECCGIGCNVCGKVRHNGLGCNEDRFRDGRVGTNGAICYYCGKAGYIAVCSKCGQTGHVGKECEEEKNGDGCSERSKKDLILELSDDEEGLGADLSGIFDSEERKRFYKVLFADKGP</sequence>
<dbReference type="InterPro" id="IPR001878">
    <property type="entry name" value="Znf_CCHC"/>
</dbReference>
<evidence type="ECO:0000259" key="2">
    <source>
        <dbReference type="PROSITE" id="PS50158"/>
    </source>
</evidence>
<evidence type="ECO:0000313" key="3">
    <source>
        <dbReference type="EMBL" id="GEU34313.1"/>
    </source>
</evidence>
<accession>A0A6L2JBC6</accession>
<keyword evidence="1" id="KW-0863">Zinc-finger</keyword>
<evidence type="ECO:0000256" key="1">
    <source>
        <dbReference type="PROSITE-ProRule" id="PRU00047"/>
    </source>
</evidence>
<dbReference type="Pfam" id="PF00098">
    <property type="entry name" value="zf-CCHC"/>
    <property type="match status" value="2"/>
</dbReference>
<keyword evidence="1" id="KW-0479">Metal-binding</keyword>
<keyword evidence="1" id="KW-0862">Zinc</keyword>
<dbReference type="GO" id="GO:0008270">
    <property type="term" value="F:zinc ion binding"/>
    <property type="evidence" value="ECO:0007669"/>
    <property type="project" value="UniProtKB-KW"/>
</dbReference>
<dbReference type="GO" id="GO:0003676">
    <property type="term" value="F:nucleic acid binding"/>
    <property type="evidence" value="ECO:0007669"/>
    <property type="project" value="InterPro"/>
</dbReference>
<reference evidence="3" key="1">
    <citation type="journal article" date="2019" name="Sci. Rep.">
        <title>Draft genome of Tanacetum cinerariifolium, the natural source of mosquito coil.</title>
        <authorList>
            <person name="Yamashiro T."/>
            <person name="Shiraishi A."/>
            <person name="Satake H."/>
            <person name="Nakayama K."/>
        </authorList>
    </citation>
    <scope>NUCLEOTIDE SEQUENCE</scope>
</reference>
<feature type="domain" description="CCHC-type" evidence="2">
    <location>
        <begin position="278"/>
        <end position="293"/>
    </location>
</feature>
<protein>
    <submittedName>
        <fullName evidence="3">Putative retrotransposon protein</fullName>
    </submittedName>
</protein>
<name>A0A6L2JBC6_TANCI</name>
<proteinExistence type="predicted"/>
<dbReference type="SMART" id="SM00343">
    <property type="entry name" value="ZnF_C2HC"/>
    <property type="match status" value="3"/>
</dbReference>
<dbReference type="AlphaFoldDB" id="A0A6L2JBC6"/>
<dbReference type="EMBL" id="BKCJ010000562">
    <property type="protein sequence ID" value="GEU34313.1"/>
    <property type="molecule type" value="Genomic_DNA"/>
</dbReference>